<gene>
    <name evidence="2" type="ORF">GCM10022207_29980</name>
</gene>
<feature type="compositionally biased region" description="Polar residues" evidence="1">
    <location>
        <begin position="40"/>
        <end position="49"/>
    </location>
</feature>
<reference evidence="3" key="1">
    <citation type="journal article" date="2019" name="Int. J. Syst. Evol. Microbiol.">
        <title>The Global Catalogue of Microorganisms (GCM) 10K type strain sequencing project: providing services to taxonomists for standard genome sequencing and annotation.</title>
        <authorList>
            <consortium name="The Broad Institute Genomics Platform"/>
            <consortium name="The Broad Institute Genome Sequencing Center for Infectious Disease"/>
            <person name="Wu L."/>
            <person name="Ma J."/>
        </authorList>
    </citation>
    <scope>NUCLEOTIDE SEQUENCE [LARGE SCALE GENOMIC DNA]</scope>
    <source>
        <strain evidence="3">JCM 16578</strain>
    </source>
</reference>
<protein>
    <submittedName>
        <fullName evidence="2">Uncharacterized protein</fullName>
    </submittedName>
</protein>
<dbReference type="Proteomes" id="UP001501563">
    <property type="component" value="Unassembled WGS sequence"/>
</dbReference>
<keyword evidence="3" id="KW-1185">Reference proteome</keyword>
<name>A0ABP7K397_9ACTN</name>
<proteinExistence type="predicted"/>
<feature type="compositionally biased region" description="Polar residues" evidence="1">
    <location>
        <begin position="1"/>
        <end position="18"/>
    </location>
</feature>
<dbReference type="EMBL" id="BAAAZA010000007">
    <property type="protein sequence ID" value="GAA3863904.1"/>
    <property type="molecule type" value="Genomic_DNA"/>
</dbReference>
<evidence type="ECO:0000256" key="1">
    <source>
        <dbReference type="SAM" id="MobiDB-lite"/>
    </source>
</evidence>
<evidence type="ECO:0000313" key="2">
    <source>
        <dbReference type="EMBL" id="GAA3863904.1"/>
    </source>
</evidence>
<sequence>MPAQRNRSSNVFTLNPKTASDRCMTREVSKPVLPPGVSRPKSNPFGSTPIGTNIITNAWRANACADADVPHSHDR</sequence>
<accession>A0ABP7K397</accession>
<feature type="compositionally biased region" description="Basic and acidic residues" evidence="1">
    <location>
        <begin position="19"/>
        <end position="29"/>
    </location>
</feature>
<feature type="region of interest" description="Disordered" evidence="1">
    <location>
        <begin position="1"/>
        <end position="49"/>
    </location>
</feature>
<organism evidence="2 3">
    <name type="scientific">Streptomyces lannensis</name>
    <dbReference type="NCBI Taxonomy" id="766498"/>
    <lineage>
        <taxon>Bacteria</taxon>
        <taxon>Bacillati</taxon>
        <taxon>Actinomycetota</taxon>
        <taxon>Actinomycetes</taxon>
        <taxon>Kitasatosporales</taxon>
        <taxon>Streptomycetaceae</taxon>
        <taxon>Streptomyces</taxon>
    </lineage>
</organism>
<evidence type="ECO:0000313" key="3">
    <source>
        <dbReference type="Proteomes" id="UP001501563"/>
    </source>
</evidence>
<comment type="caution">
    <text evidence="2">The sequence shown here is derived from an EMBL/GenBank/DDBJ whole genome shotgun (WGS) entry which is preliminary data.</text>
</comment>